<keyword evidence="3" id="KW-1185">Reference proteome</keyword>
<sequence length="408" mass="45223">MPQTLENSTEFHEQTTSAPESGIEISDMVSSHELGIKVEILAHESNPDPPVLPECEHRFILNLCSLSKPDTFVIAFISAQPSSSQKPNFKSYENEKTVETCAPTEGAGKDDVIFSGEVEIISKEESVSNISQTIPRHKKIQNDIKIPDYVCQKIAEAMSLLKIDLNHKSITNSIQKLQNGCLQYMGRCGAKPPDNLPKSEHSFFKMFHSLLYRANPVKHFWENIMFESISLVSYDVIAPKPYVAQTLNSTYPLGLEWGTVEYLASCLSKSKQHPTQLSIEGGGADNEISTKPHKNLEDLMDTVIHSMIAYNMVRTHTKVEVNGIKGKLMSSRKNEAIKDRLTCHNNLGINQICYGILAAFCAVGVHGLMGSSDDWRTGSVKGALSLIDISEKPSEGKNLVEPVWLCTN</sequence>
<feature type="compositionally biased region" description="Polar residues" evidence="1">
    <location>
        <begin position="1"/>
        <end position="19"/>
    </location>
</feature>
<feature type="region of interest" description="Disordered" evidence="1">
    <location>
        <begin position="1"/>
        <end position="22"/>
    </location>
</feature>
<evidence type="ECO:0000313" key="2">
    <source>
        <dbReference type="EMBL" id="MBW0568276.1"/>
    </source>
</evidence>
<organism evidence="2 3">
    <name type="scientific">Austropuccinia psidii MF-1</name>
    <dbReference type="NCBI Taxonomy" id="1389203"/>
    <lineage>
        <taxon>Eukaryota</taxon>
        <taxon>Fungi</taxon>
        <taxon>Dikarya</taxon>
        <taxon>Basidiomycota</taxon>
        <taxon>Pucciniomycotina</taxon>
        <taxon>Pucciniomycetes</taxon>
        <taxon>Pucciniales</taxon>
        <taxon>Sphaerophragmiaceae</taxon>
        <taxon>Austropuccinia</taxon>
    </lineage>
</organism>
<comment type="caution">
    <text evidence="2">The sequence shown here is derived from an EMBL/GenBank/DDBJ whole genome shotgun (WGS) entry which is preliminary data.</text>
</comment>
<accession>A0A9Q3JTX9</accession>
<dbReference type="EMBL" id="AVOT02082331">
    <property type="protein sequence ID" value="MBW0568276.1"/>
    <property type="molecule type" value="Genomic_DNA"/>
</dbReference>
<gene>
    <name evidence="2" type="ORF">O181_107991</name>
</gene>
<evidence type="ECO:0000313" key="3">
    <source>
        <dbReference type="Proteomes" id="UP000765509"/>
    </source>
</evidence>
<proteinExistence type="predicted"/>
<evidence type="ECO:0000256" key="1">
    <source>
        <dbReference type="SAM" id="MobiDB-lite"/>
    </source>
</evidence>
<dbReference type="OrthoDB" id="3162621at2759"/>
<protein>
    <submittedName>
        <fullName evidence="2">Uncharacterized protein</fullName>
    </submittedName>
</protein>
<dbReference type="Proteomes" id="UP000765509">
    <property type="component" value="Unassembled WGS sequence"/>
</dbReference>
<name>A0A9Q3JTX9_9BASI</name>
<reference evidence="2" key="1">
    <citation type="submission" date="2021-03" db="EMBL/GenBank/DDBJ databases">
        <title>Draft genome sequence of rust myrtle Austropuccinia psidii MF-1, a brazilian biotype.</title>
        <authorList>
            <person name="Quecine M.C."/>
            <person name="Pachon D.M.R."/>
            <person name="Bonatelli M.L."/>
            <person name="Correr F.H."/>
            <person name="Franceschini L.M."/>
            <person name="Leite T.F."/>
            <person name="Margarido G.R.A."/>
            <person name="Almeida C.A."/>
            <person name="Ferrarezi J.A."/>
            <person name="Labate C.A."/>
        </authorList>
    </citation>
    <scope>NUCLEOTIDE SEQUENCE</scope>
    <source>
        <strain evidence="2">MF-1</strain>
    </source>
</reference>
<feature type="non-terminal residue" evidence="2">
    <location>
        <position position="1"/>
    </location>
</feature>
<dbReference type="AlphaFoldDB" id="A0A9Q3JTX9"/>